<dbReference type="Pfam" id="PF05988">
    <property type="entry name" value="DUF899"/>
    <property type="match status" value="1"/>
</dbReference>
<dbReference type="Proteomes" id="UP000676386">
    <property type="component" value="Unassembled WGS sequence"/>
</dbReference>
<accession>A0ABS5IZA1</accession>
<proteinExistence type="predicted"/>
<keyword evidence="3" id="KW-1185">Reference proteome</keyword>
<dbReference type="EMBL" id="JAGTXB010000005">
    <property type="protein sequence ID" value="MBS0028116.1"/>
    <property type="molecule type" value="Genomic_DNA"/>
</dbReference>
<reference evidence="2 3" key="1">
    <citation type="submission" date="2021-04" db="EMBL/GenBank/DDBJ databases">
        <title>Chitinophaga sp. nov., isolated from the rhizosphere soil.</title>
        <authorList>
            <person name="He S."/>
        </authorList>
    </citation>
    <scope>NUCLEOTIDE SEQUENCE [LARGE SCALE GENOMIC DNA]</scope>
    <source>
        <strain evidence="2 3">2R12</strain>
    </source>
</reference>
<evidence type="ECO:0000313" key="3">
    <source>
        <dbReference type="Proteomes" id="UP000676386"/>
    </source>
</evidence>
<organism evidence="2 3">
    <name type="scientific">Chitinophaga hostae</name>
    <dbReference type="NCBI Taxonomy" id="2831022"/>
    <lineage>
        <taxon>Bacteria</taxon>
        <taxon>Pseudomonadati</taxon>
        <taxon>Bacteroidota</taxon>
        <taxon>Chitinophagia</taxon>
        <taxon>Chitinophagales</taxon>
        <taxon>Chitinophagaceae</taxon>
        <taxon>Chitinophaga</taxon>
    </lineage>
</organism>
<comment type="caution">
    <text evidence="2">The sequence shown here is derived from an EMBL/GenBank/DDBJ whole genome shotgun (WGS) entry which is preliminary data.</text>
</comment>
<dbReference type="InterPro" id="IPR036249">
    <property type="entry name" value="Thioredoxin-like_sf"/>
</dbReference>
<protein>
    <submittedName>
        <fullName evidence="2">DUF899 domain-containing protein</fullName>
    </submittedName>
</protein>
<dbReference type="SUPFAM" id="SSF52833">
    <property type="entry name" value="Thioredoxin-like"/>
    <property type="match status" value="1"/>
</dbReference>
<evidence type="ECO:0000313" key="2">
    <source>
        <dbReference type="EMBL" id="MBS0028116.1"/>
    </source>
</evidence>
<feature type="compositionally biased region" description="Basic and acidic residues" evidence="1">
    <location>
        <begin position="257"/>
        <end position="269"/>
    </location>
</feature>
<gene>
    <name evidence="2" type="ORF">KE626_12430</name>
</gene>
<dbReference type="InterPro" id="IPR010296">
    <property type="entry name" value="DUF899_thioredox"/>
</dbReference>
<feature type="region of interest" description="Disordered" evidence="1">
    <location>
        <begin position="257"/>
        <end position="282"/>
    </location>
</feature>
<sequence length="282" mass="32164">MSTNVSTGFKHKTIETNPAPRIVSPEEWLAARTKFLEKEKQFTHLRDELSRERMELPWEKVEKEYYFDGPDGEVSLADLFDGRSQLIIQHFMFGPHEKEGCVGCSFAADSIDGVLPHLEHHDVSVVVVARAPLPVLEAYKKRMGWHFKWVSSAGSDFNYDYHVSFRKEELEKGKVFYNYGIVEGLPTHLEDLQGMSVFYKDADGNIYHTYSTYGRGGELQLTAYNYLDIAPLGRNERGENGDLTSWVRHHDKYDEKGHVDNTGKYHKDNTPGSCCSSGEEAS</sequence>
<name>A0ABS5IZA1_9BACT</name>
<evidence type="ECO:0000256" key="1">
    <source>
        <dbReference type="SAM" id="MobiDB-lite"/>
    </source>
</evidence>
<dbReference type="RefSeq" id="WP_211973230.1">
    <property type="nucleotide sequence ID" value="NZ_CBFHAM010000003.1"/>
</dbReference>